<organism evidence="3 4">
    <name type="scientific">Symplocastrum torsivum CPER-KK1</name>
    <dbReference type="NCBI Taxonomy" id="450513"/>
    <lineage>
        <taxon>Bacteria</taxon>
        <taxon>Bacillati</taxon>
        <taxon>Cyanobacteriota</taxon>
        <taxon>Cyanophyceae</taxon>
        <taxon>Oscillatoriophycideae</taxon>
        <taxon>Oscillatoriales</taxon>
        <taxon>Microcoleaceae</taxon>
        <taxon>Symplocastrum</taxon>
    </lineage>
</organism>
<protein>
    <submittedName>
        <fullName evidence="3">Phosphatase</fullName>
    </submittedName>
</protein>
<reference evidence="3" key="1">
    <citation type="submission" date="2021-05" db="EMBL/GenBank/DDBJ databases">
        <authorList>
            <person name="Pietrasiak N."/>
            <person name="Ward R."/>
            <person name="Stajich J.E."/>
            <person name="Kurbessoian T."/>
        </authorList>
    </citation>
    <scope>NUCLEOTIDE SEQUENCE</scope>
    <source>
        <strain evidence="3">CPER-KK1</strain>
    </source>
</reference>
<name>A0A951PU33_9CYAN</name>
<dbReference type="AlphaFoldDB" id="A0A951PU33"/>
<feature type="region of interest" description="Disordered" evidence="1">
    <location>
        <begin position="1"/>
        <end position="26"/>
    </location>
</feature>
<evidence type="ECO:0000256" key="1">
    <source>
        <dbReference type="SAM" id="MobiDB-lite"/>
    </source>
</evidence>
<accession>A0A951PU33</accession>
<dbReference type="Pfam" id="PF22741">
    <property type="entry name" value="PTP-NADK"/>
    <property type="match status" value="1"/>
</dbReference>
<dbReference type="InterPro" id="IPR029021">
    <property type="entry name" value="Prot-tyrosine_phosphatase-like"/>
</dbReference>
<dbReference type="SUPFAM" id="SSF52799">
    <property type="entry name" value="(Phosphotyrosine protein) phosphatases II"/>
    <property type="match status" value="1"/>
</dbReference>
<dbReference type="EMBL" id="JAHHIF010000079">
    <property type="protein sequence ID" value="MBW4548987.1"/>
    <property type="molecule type" value="Genomic_DNA"/>
</dbReference>
<dbReference type="Proteomes" id="UP000753908">
    <property type="component" value="Unassembled WGS sequence"/>
</dbReference>
<sequence>MSDRKKVSDEFSAGGQPTPETLQNLANEGFKSVINLRSVDETGVLSDEQQQAEAAGLEYVNIPLNPTQANDESVGRVLSELEELPTPIFFHCQAGGRAGALALIALATQQKLSREEVLSKAQALGINPEQPHLKHFLENLP</sequence>
<evidence type="ECO:0000313" key="3">
    <source>
        <dbReference type="EMBL" id="MBW4548987.1"/>
    </source>
</evidence>
<feature type="domain" description="DSP-PTPase phosphatase fused to NAD+ Kinase" evidence="2">
    <location>
        <begin position="6"/>
        <end position="102"/>
    </location>
</feature>
<evidence type="ECO:0000259" key="2">
    <source>
        <dbReference type="Pfam" id="PF22741"/>
    </source>
</evidence>
<evidence type="ECO:0000313" key="4">
    <source>
        <dbReference type="Proteomes" id="UP000753908"/>
    </source>
</evidence>
<gene>
    <name evidence="3" type="ORF">KME25_31970</name>
</gene>
<proteinExistence type="predicted"/>
<dbReference type="InterPro" id="IPR055214">
    <property type="entry name" value="PTP-NADK"/>
</dbReference>
<reference evidence="3" key="2">
    <citation type="journal article" date="2022" name="Microbiol. Resour. Announc.">
        <title>Metagenome Sequencing to Explore Phylogenomics of Terrestrial Cyanobacteria.</title>
        <authorList>
            <person name="Ward R.D."/>
            <person name="Stajich J.E."/>
            <person name="Johansen J.R."/>
            <person name="Huntemann M."/>
            <person name="Clum A."/>
            <person name="Foster B."/>
            <person name="Foster B."/>
            <person name="Roux S."/>
            <person name="Palaniappan K."/>
            <person name="Varghese N."/>
            <person name="Mukherjee S."/>
            <person name="Reddy T.B.K."/>
            <person name="Daum C."/>
            <person name="Copeland A."/>
            <person name="Chen I.A."/>
            <person name="Ivanova N.N."/>
            <person name="Kyrpides N.C."/>
            <person name="Shapiro N."/>
            <person name="Eloe-Fadrosh E.A."/>
            <person name="Pietrasiak N."/>
        </authorList>
    </citation>
    <scope>NUCLEOTIDE SEQUENCE</scope>
    <source>
        <strain evidence="3">CPER-KK1</strain>
    </source>
</reference>
<dbReference type="Gene3D" id="3.90.190.10">
    <property type="entry name" value="Protein tyrosine phosphatase superfamily"/>
    <property type="match status" value="1"/>
</dbReference>
<comment type="caution">
    <text evidence="3">The sequence shown here is derived from an EMBL/GenBank/DDBJ whole genome shotgun (WGS) entry which is preliminary data.</text>
</comment>